<comment type="caution">
    <text evidence="8">The sequence shown here is derived from an EMBL/GenBank/DDBJ whole genome shotgun (WGS) entry which is preliminary data.</text>
</comment>
<dbReference type="PANTHER" id="PTHR24222">
    <property type="entry name" value="ABC TRANSPORTER B FAMILY"/>
    <property type="match status" value="1"/>
</dbReference>
<dbReference type="Proteomes" id="UP001196413">
    <property type="component" value="Unassembled WGS sequence"/>
</dbReference>
<comment type="subcellular location">
    <subcellularLocation>
        <location evidence="1">Membrane</location>
        <topology evidence="1">Multi-pass membrane protein</topology>
    </subcellularLocation>
</comment>
<keyword evidence="4 6" id="KW-0472">Membrane</keyword>
<dbReference type="SUPFAM" id="SSF90123">
    <property type="entry name" value="ABC transporter transmembrane region"/>
    <property type="match status" value="1"/>
</dbReference>
<dbReference type="GO" id="GO:0140359">
    <property type="term" value="F:ABC-type transporter activity"/>
    <property type="evidence" value="ECO:0007669"/>
    <property type="project" value="InterPro"/>
</dbReference>
<feature type="transmembrane region" description="Helical" evidence="6">
    <location>
        <begin position="124"/>
        <end position="149"/>
    </location>
</feature>
<evidence type="ECO:0000256" key="2">
    <source>
        <dbReference type="ARBA" id="ARBA00022692"/>
    </source>
</evidence>
<dbReference type="AlphaFoldDB" id="A0AAD5R5R2"/>
<evidence type="ECO:0000259" key="7">
    <source>
        <dbReference type="PROSITE" id="PS50929"/>
    </source>
</evidence>
<evidence type="ECO:0000313" key="8">
    <source>
        <dbReference type="EMBL" id="KAJ1370035.1"/>
    </source>
</evidence>
<evidence type="ECO:0000256" key="5">
    <source>
        <dbReference type="SAM" id="MobiDB-lite"/>
    </source>
</evidence>
<dbReference type="PANTHER" id="PTHR24222:SF76">
    <property type="entry name" value="MYCOBACTIN IMPORT ATP-BINDING_PERMEASE PROTEIN IRTB"/>
    <property type="match status" value="1"/>
</dbReference>
<name>A0AAD5R5R2_PARTN</name>
<organism evidence="8 9">
    <name type="scientific">Parelaphostrongylus tenuis</name>
    <name type="common">Meningeal worm</name>
    <dbReference type="NCBI Taxonomy" id="148309"/>
    <lineage>
        <taxon>Eukaryota</taxon>
        <taxon>Metazoa</taxon>
        <taxon>Ecdysozoa</taxon>
        <taxon>Nematoda</taxon>
        <taxon>Chromadorea</taxon>
        <taxon>Rhabditida</taxon>
        <taxon>Rhabditina</taxon>
        <taxon>Rhabditomorpha</taxon>
        <taxon>Strongyloidea</taxon>
        <taxon>Metastrongylidae</taxon>
        <taxon>Parelaphostrongylus</taxon>
    </lineage>
</organism>
<keyword evidence="2 6" id="KW-0812">Transmembrane</keyword>
<reference evidence="8" key="1">
    <citation type="submission" date="2021-06" db="EMBL/GenBank/DDBJ databases">
        <title>Parelaphostrongylus tenuis whole genome reference sequence.</title>
        <authorList>
            <person name="Garwood T.J."/>
            <person name="Larsen P.A."/>
            <person name="Fountain-Jones N.M."/>
            <person name="Garbe J.R."/>
            <person name="Macchietto M.G."/>
            <person name="Kania S.A."/>
            <person name="Gerhold R.W."/>
            <person name="Richards J.E."/>
            <person name="Wolf T.M."/>
        </authorList>
    </citation>
    <scope>NUCLEOTIDE SEQUENCE</scope>
    <source>
        <strain evidence="8">MNPRO001-30</strain>
        <tissue evidence="8">Meninges</tissue>
    </source>
</reference>
<dbReference type="GO" id="GO:0005886">
    <property type="term" value="C:plasma membrane"/>
    <property type="evidence" value="ECO:0007669"/>
    <property type="project" value="TreeGrafter"/>
</dbReference>
<feature type="compositionally biased region" description="Polar residues" evidence="5">
    <location>
        <begin position="24"/>
        <end position="35"/>
    </location>
</feature>
<accession>A0AAD5R5R2</accession>
<dbReference type="EMBL" id="JAHQIW010006717">
    <property type="protein sequence ID" value="KAJ1370035.1"/>
    <property type="molecule type" value="Genomic_DNA"/>
</dbReference>
<dbReference type="Pfam" id="PF00664">
    <property type="entry name" value="ABC_membrane"/>
    <property type="match status" value="1"/>
</dbReference>
<keyword evidence="9" id="KW-1185">Reference proteome</keyword>
<evidence type="ECO:0000256" key="1">
    <source>
        <dbReference type="ARBA" id="ARBA00004141"/>
    </source>
</evidence>
<dbReference type="Gene3D" id="1.20.1560.10">
    <property type="entry name" value="ABC transporter type 1, transmembrane domain"/>
    <property type="match status" value="1"/>
</dbReference>
<evidence type="ECO:0000256" key="6">
    <source>
        <dbReference type="SAM" id="Phobius"/>
    </source>
</evidence>
<keyword evidence="3 6" id="KW-1133">Transmembrane helix</keyword>
<dbReference type="PROSITE" id="PS50929">
    <property type="entry name" value="ABC_TM1F"/>
    <property type="match status" value="1"/>
</dbReference>
<sequence>MIICSESIATSGVLRHPDSMNGKLKSNYSGTSPENSAKKQTKATAGEDSSSDKVSLPVLFRYATRLDFCLLLLGAVLAVMQGTLSSLSTLIFKHLLDALIIGQFEWEMGIFDDYEFTQLAMNAVYNYTAFGLSQFILGFLSMCCWHTVCERQVFQIRNRYFGAVLRQDMAWFDRNETGALTSRMSDGIDRIRDGIGDKLGAMFAYVATFIAGFTVAFCSRILIQVV</sequence>
<dbReference type="InterPro" id="IPR036640">
    <property type="entry name" value="ABC1_TM_sf"/>
</dbReference>
<evidence type="ECO:0000256" key="3">
    <source>
        <dbReference type="ARBA" id="ARBA00022989"/>
    </source>
</evidence>
<gene>
    <name evidence="8" type="ORF">KIN20_031666</name>
</gene>
<dbReference type="InterPro" id="IPR011527">
    <property type="entry name" value="ABC1_TM_dom"/>
</dbReference>
<evidence type="ECO:0000256" key="4">
    <source>
        <dbReference type="ARBA" id="ARBA00023136"/>
    </source>
</evidence>
<feature type="transmembrane region" description="Helical" evidence="6">
    <location>
        <begin position="68"/>
        <end position="92"/>
    </location>
</feature>
<evidence type="ECO:0000313" key="9">
    <source>
        <dbReference type="Proteomes" id="UP001196413"/>
    </source>
</evidence>
<feature type="domain" description="ABC transmembrane type-1" evidence="7">
    <location>
        <begin position="72"/>
        <end position="217"/>
    </location>
</feature>
<feature type="transmembrane region" description="Helical" evidence="6">
    <location>
        <begin position="199"/>
        <end position="223"/>
    </location>
</feature>
<dbReference type="InterPro" id="IPR039421">
    <property type="entry name" value="Type_1_exporter"/>
</dbReference>
<feature type="region of interest" description="Disordered" evidence="5">
    <location>
        <begin position="17"/>
        <end position="51"/>
    </location>
</feature>
<dbReference type="GO" id="GO:0005524">
    <property type="term" value="F:ATP binding"/>
    <property type="evidence" value="ECO:0007669"/>
    <property type="project" value="InterPro"/>
</dbReference>
<proteinExistence type="predicted"/>
<protein>
    <recommendedName>
        <fullName evidence="7">ABC transmembrane type-1 domain-containing protein</fullName>
    </recommendedName>
</protein>